<dbReference type="VEuPathDB" id="TriTrypDB:BSAL_05755"/>
<evidence type="ECO:0000313" key="5">
    <source>
        <dbReference type="Proteomes" id="UP000051952"/>
    </source>
</evidence>
<dbReference type="OrthoDB" id="240216at2759"/>
<evidence type="ECO:0000256" key="1">
    <source>
        <dbReference type="ARBA" id="ARBA00023315"/>
    </source>
</evidence>
<organism evidence="4 5">
    <name type="scientific">Bodo saltans</name>
    <name type="common">Flagellated protozoan</name>
    <dbReference type="NCBI Taxonomy" id="75058"/>
    <lineage>
        <taxon>Eukaryota</taxon>
        <taxon>Discoba</taxon>
        <taxon>Euglenozoa</taxon>
        <taxon>Kinetoplastea</taxon>
        <taxon>Metakinetoplastina</taxon>
        <taxon>Eubodonida</taxon>
        <taxon>Bodonidae</taxon>
        <taxon>Bodo</taxon>
    </lineage>
</organism>
<dbReference type="Pfam" id="PF00755">
    <property type="entry name" value="Carn_acyltransf"/>
    <property type="match status" value="1"/>
</dbReference>
<dbReference type="Gene3D" id="1.10.275.20">
    <property type="entry name" value="Choline/Carnitine o-acyltransferase"/>
    <property type="match status" value="1"/>
</dbReference>
<accession>A0A0S4J3I8</accession>
<dbReference type="GO" id="GO:0016746">
    <property type="term" value="F:acyltransferase activity"/>
    <property type="evidence" value="ECO:0007669"/>
    <property type="project" value="UniProtKB-KW"/>
</dbReference>
<evidence type="ECO:0000256" key="2">
    <source>
        <dbReference type="SAM" id="MobiDB-lite"/>
    </source>
</evidence>
<dbReference type="AlphaFoldDB" id="A0A0S4J3I8"/>
<keyword evidence="5" id="KW-1185">Reference proteome</keyword>
<dbReference type="InterPro" id="IPR039551">
    <property type="entry name" value="Cho/carn_acyl_trans"/>
</dbReference>
<reference evidence="5" key="1">
    <citation type="submission" date="2015-09" db="EMBL/GenBank/DDBJ databases">
        <authorList>
            <consortium name="Pathogen Informatics"/>
        </authorList>
    </citation>
    <scope>NUCLEOTIDE SEQUENCE [LARGE SCALE GENOMIC DNA]</scope>
    <source>
        <strain evidence="5">Lake Konstanz</strain>
    </source>
</reference>
<sequence length="105" mass="11640">MYWDFERESVVNVGRREAERLHDDTLAISAFGMVDPTPGKYAAEEAPTPDSRHEHQSKIPRLPVPALADTCKLYLSSLEGLVNAEEYAATQERVRELLAPGGDGE</sequence>
<gene>
    <name evidence="4" type="ORF">BSAL_05755</name>
</gene>
<protein>
    <submittedName>
        <fullName evidence="4">Carnitine O-acetyltransferase, putative</fullName>
    </submittedName>
</protein>
<feature type="domain" description="Choline/carnitine acyltransferase" evidence="3">
    <location>
        <begin position="62"/>
        <end position="104"/>
    </location>
</feature>
<dbReference type="EMBL" id="CYKH01000948">
    <property type="protein sequence ID" value="CUG71621.1"/>
    <property type="molecule type" value="Genomic_DNA"/>
</dbReference>
<dbReference type="Proteomes" id="UP000051952">
    <property type="component" value="Unassembled WGS sequence"/>
</dbReference>
<evidence type="ECO:0000259" key="3">
    <source>
        <dbReference type="Pfam" id="PF00755"/>
    </source>
</evidence>
<evidence type="ECO:0000313" key="4">
    <source>
        <dbReference type="EMBL" id="CUG71621.1"/>
    </source>
</evidence>
<proteinExistence type="predicted"/>
<feature type="region of interest" description="Disordered" evidence="2">
    <location>
        <begin position="36"/>
        <end position="61"/>
    </location>
</feature>
<keyword evidence="1" id="KW-0012">Acyltransferase</keyword>
<dbReference type="InterPro" id="IPR042572">
    <property type="entry name" value="Carn_acyl_trans_N"/>
</dbReference>
<keyword evidence="4" id="KW-0808">Transferase</keyword>
<dbReference type="SUPFAM" id="SSF52777">
    <property type="entry name" value="CoA-dependent acyltransferases"/>
    <property type="match status" value="1"/>
</dbReference>
<name>A0A0S4J3I8_BODSA</name>
<feature type="non-terminal residue" evidence="4">
    <location>
        <position position="105"/>
    </location>
</feature>